<evidence type="ECO:0000256" key="3">
    <source>
        <dbReference type="SAM" id="MobiDB-lite"/>
    </source>
</evidence>
<organism evidence="5 6">
    <name type="scientific">Microbacterium helvum</name>
    <dbReference type="NCBI Taxonomy" id="2773713"/>
    <lineage>
        <taxon>Bacteria</taxon>
        <taxon>Bacillati</taxon>
        <taxon>Actinomycetota</taxon>
        <taxon>Actinomycetes</taxon>
        <taxon>Micrococcales</taxon>
        <taxon>Microbacteriaceae</taxon>
        <taxon>Microbacterium</taxon>
    </lineage>
</organism>
<feature type="region of interest" description="Disordered" evidence="3">
    <location>
        <begin position="256"/>
        <end position="336"/>
    </location>
</feature>
<evidence type="ECO:0000313" key="5">
    <source>
        <dbReference type="EMBL" id="MBD3942463.1"/>
    </source>
</evidence>
<dbReference type="Proteomes" id="UP000598426">
    <property type="component" value="Unassembled WGS sequence"/>
</dbReference>
<dbReference type="PROSITE" id="PS50893">
    <property type="entry name" value="ABC_TRANSPORTER_2"/>
    <property type="match status" value="1"/>
</dbReference>
<comment type="caution">
    <text evidence="5">The sequence shown here is derived from an EMBL/GenBank/DDBJ whole genome shotgun (WGS) entry which is preliminary data.</text>
</comment>
<feature type="domain" description="ABC transporter" evidence="4">
    <location>
        <begin position="14"/>
        <end position="250"/>
    </location>
</feature>
<dbReference type="PANTHER" id="PTHR43790">
    <property type="entry name" value="CARBOHYDRATE TRANSPORT ATP-BINDING PROTEIN MG119-RELATED"/>
    <property type="match status" value="1"/>
</dbReference>
<dbReference type="CDD" id="cd03216">
    <property type="entry name" value="ABC_Carb_Monos_I"/>
    <property type="match status" value="1"/>
</dbReference>
<sequence>MTHPRTGRPRERVLTMHGIGKRFGAVRALTDVDFWVNEGEVVALVGDNGAGKSTLVKVLAGVHPPDAGTIEFDGEPVEIDSPADAQDLGIETIFQDLALCDNLDVVANLWLGRELRDGATLDEVDMEQRTWTLLRELSAKIPSVRVPVASLSGGQRQTVAIARSLIGEPRVVILDEPTAALGVAQTAEVLNLIERLRERGHGVILISHNMADVLAVADRVVVLRLGRNNGVYNVADVTSETLIAAITGAVDHSGARWTASGATPPAAAAPGAPATPARPGRVRPPGPAVADPAAADPAAADPAAADEAPLDEDTGGTVIRMPSTGSRRRPREDGRR</sequence>
<dbReference type="Pfam" id="PF00005">
    <property type="entry name" value="ABC_tran"/>
    <property type="match status" value="1"/>
</dbReference>
<evidence type="ECO:0000256" key="2">
    <source>
        <dbReference type="ARBA" id="ARBA00022840"/>
    </source>
</evidence>
<evidence type="ECO:0000313" key="6">
    <source>
        <dbReference type="Proteomes" id="UP000598426"/>
    </source>
</evidence>
<evidence type="ECO:0000256" key="1">
    <source>
        <dbReference type="ARBA" id="ARBA00022741"/>
    </source>
</evidence>
<accession>A0ABR8NR66</accession>
<dbReference type="PANTHER" id="PTHR43790:SF8">
    <property type="entry name" value="SUGAR ABC TRANSPORTER ATP-BINDING PROTEIN"/>
    <property type="match status" value="1"/>
</dbReference>
<dbReference type="InterPro" id="IPR050107">
    <property type="entry name" value="ABC_carbohydrate_import_ATPase"/>
</dbReference>
<proteinExistence type="predicted"/>
<keyword evidence="1" id="KW-0547">Nucleotide-binding</keyword>
<protein>
    <submittedName>
        <fullName evidence="5">Sugar ABC transporter ATP-binding protein</fullName>
    </submittedName>
</protein>
<keyword evidence="6" id="KW-1185">Reference proteome</keyword>
<dbReference type="GO" id="GO:0005524">
    <property type="term" value="F:ATP binding"/>
    <property type="evidence" value="ECO:0007669"/>
    <property type="project" value="UniProtKB-KW"/>
</dbReference>
<keyword evidence="2 5" id="KW-0067">ATP-binding</keyword>
<dbReference type="EMBL" id="JACXZS010000007">
    <property type="protein sequence ID" value="MBD3942463.1"/>
    <property type="molecule type" value="Genomic_DNA"/>
</dbReference>
<dbReference type="InterPro" id="IPR027417">
    <property type="entry name" value="P-loop_NTPase"/>
</dbReference>
<feature type="compositionally biased region" description="Low complexity" evidence="3">
    <location>
        <begin position="261"/>
        <end position="279"/>
    </location>
</feature>
<feature type="compositionally biased region" description="Low complexity" evidence="3">
    <location>
        <begin position="288"/>
        <end position="307"/>
    </location>
</feature>
<dbReference type="Gene3D" id="3.40.50.300">
    <property type="entry name" value="P-loop containing nucleotide triphosphate hydrolases"/>
    <property type="match status" value="1"/>
</dbReference>
<name>A0ABR8NR66_9MICO</name>
<dbReference type="SMART" id="SM00382">
    <property type="entry name" value="AAA"/>
    <property type="match status" value="1"/>
</dbReference>
<evidence type="ECO:0000259" key="4">
    <source>
        <dbReference type="PROSITE" id="PS50893"/>
    </source>
</evidence>
<gene>
    <name evidence="5" type="ORF">IF188_12210</name>
</gene>
<reference evidence="5 6" key="1">
    <citation type="submission" date="2020-09" db="EMBL/GenBank/DDBJ databases">
        <title>Isolation and identification of active actinomycetes.</title>
        <authorList>
            <person name="Li X."/>
        </authorList>
    </citation>
    <scope>NUCLEOTIDE SEQUENCE [LARGE SCALE GENOMIC DNA]</scope>
    <source>
        <strain evidence="5 6">NEAU-LLC</strain>
    </source>
</reference>
<dbReference type="SUPFAM" id="SSF52540">
    <property type="entry name" value="P-loop containing nucleoside triphosphate hydrolases"/>
    <property type="match status" value="1"/>
</dbReference>
<dbReference type="InterPro" id="IPR003439">
    <property type="entry name" value="ABC_transporter-like_ATP-bd"/>
</dbReference>
<dbReference type="InterPro" id="IPR003593">
    <property type="entry name" value="AAA+_ATPase"/>
</dbReference>